<reference evidence="1" key="1">
    <citation type="submission" date="2022-06" db="EMBL/GenBank/DDBJ databases">
        <authorList>
            <person name="Legras J.-L."/>
            <person name="Devillers H."/>
            <person name="Grondin C."/>
        </authorList>
    </citation>
    <scope>NUCLEOTIDE SEQUENCE</scope>
    <source>
        <strain evidence="1">CLIB 1444</strain>
    </source>
</reference>
<keyword evidence="2" id="KW-1185">Reference proteome</keyword>
<organism evidence="1 2">
    <name type="scientific">[Candida] jaroonii</name>
    <dbReference type="NCBI Taxonomy" id="467808"/>
    <lineage>
        <taxon>Eukaryota</taxon>
        <taxon>Fungi</taxon>
        <taxon>Dikarya</taxon>
        <taxon>Ascomycota</taxon>
        <taxon>Saccharomycotina</taxon>
        <taxon>Pichiomycetes</taxon>
        <taxon>Debaryomycetaceae</taxon>
        <taxon>Yamadazyma</taxon>
    </lineage>
</organism>
<proteinExistence type="predicted"/>
<name>A0ACA9Y716_9ASCO</name>
<evidence type="ECO:0000313" key="2">
    <source>
        <dbReference type="Proteomes" id="UP001152531"/>
    </source>
</evidence>
<protein>
    <submittedName>
        <fullName evidence="1">Transcription factor tau 138 kDa subunit</fullName>
    </submittedName>
</protein>
<accession>A0ACA9Y716</accession>
<comment type="caution">
    <text evidence="1">The sequence shown here is derived from an EMBL/GenBank/DDBJ whole genome shotgun (WGS) entry which is preliminary data.</text>
</comment>
<evidence type="ECO:0000313" key="1">
    <source>
        <dbReference type="EMBL" id="CAH6720780.1"/>
    </source>
</evidence>
<sequence>MVFSCTPIELLSFLLEKLAFSGNNGITMNELWGLCDEKLNSKIDNFEKQIIWNWLFFDKYSNSLFIWNNSQKVSPTENYEEFLLKQVNDENLIRVFATSDTQWDYLVGKDVTEQMKSQLGKHPYELLCAVAQAGPSGVISANLHKLTGQDPRSLTPRLKKLEEFNLIIRKATYSKSLGNTSICIHKKFANESSEVSTVDFEEFKITRDANKLRPLILKKVKEAPNQLRSLMDLRLEFGLGENKSTSRFFRSIVGILCSQGYLRKVMAKQESGQNAYCVQFIKDVSDEENSKSANFLDLLLGDDVGQEEEEEFLPSYSNIFPITNQIYQLINSQPKGCSSMDIAKKLTGLSEHRSFVRLMDPITSIVIENNKEKKLKKSEIYDGVRLKRSFDFEGKFKFYRYFGQGDQDISEVFKFVKQNSGKLSKVNTEKQSSIGKLMNGSLMSKKRKVDEPDKTTKKAKVRKTRAKVQVSEDDSAMIPVDEETPEREPTKIEIKSEPVGFQPPLNFNANEKTKVVKDSSKPASLKAVKRREVLLELIKESGGVVFTSATLRRTIDRRLNNGYDMDNKTLSRDIASMVNDKILECENIDTVKSGKPITRKLLILTNPRPSEEKIEQIRLEGEIDTGLNSRILVDYNKVPHTEDNVTIFNPKPERKRLDNLSKPAKSNSRTIKAKIRIKSEPGTEGLETSAKPRSRTKEKADFETIVNSTLMAKQKKRTKKTEAKGPKTRKSRTLKLSEHDTSMMYNIFIISRTFKRSIDYEHLSTYFEGLSAKDLQQKWSSLRKNRGGSDAVMKGVRRFEKIVSKAVDLNKIKAEHLNPIDYKYFLELWDSMDSATSKSSKRLYLNAKDNYDDYLVTESNEVMPPVSEQIMFTSMIQKEEVLANTPFLMNRKDVIYDEKVDKIKTTLNSLLHEGSFSKGLLEKLFGDGEAEIIRDIVEIMVKDRDAALIDQNFRLTEKFSSSLCPSRLITQFHQGNNFVESIDTLFEKPIGIIVSQGINDSHMMPLLSLISNNGVSPIHVDKTYKFSSYESRLIDKSNLDCDIVIHGKPSQKQPKHVPVPTGKIASHVWYKSDASVDTDLWSTIIVSVVWHILFRPGVRKFDLYHKFKSVLSHYDLDSVLQWLVQSEFLRSGRHDDYWITNQPWYSIVG</sequence>
<dbReference type="Proteomes" id="UP001152531">
    <property type="component" value="Unassembled WGS sequence"/>
</dbReference>
<gene>
    <name evidence="1" type="ORF">CLIB1444_04S07800</name>
</gene>
<dbReference type="EMBL" id="CALSDN010000004">
    <property type="protein sequence ID" value="CAH6720780.1"/>
    <property type="molecule type" value="Genomic_DNA"/>
</dbReference>